<accession>A0ABW3ZG00</accession>
<dbReference type="RefSeq" id="WP_386801710.1">
    <property type="nucleotide sequence ID" value="NZ_JBHTMU010000005.1"/>
</dbReference>
<dbReference type="Proteomes" id="UP001597135">
    <property type="component" value="Unassembled WGS sequence"/>
</dbReference>
<sequence>MLITVIAIAVMCLSAAAVAMNLRAMASDTLAMVREGAGRALRNGRLVPNLAFGSLWAMIFLLSYF</sequence>
<gene>
    <name evidence="3" type="ORF">ACFQ4E_04345</name>
</gene>
<organism evidence="3 4">
    <name type="scientific">Litorisediminicola beolgyonensis</name>
    <dbReference type="NCBI Taxonomy" id="1173614"/>
    <lineage>
        <taxon>Bacteria</taxon>
        <taxon>Pseudomonadati</taxon>
        <taxon>Pseudomonadota</taxon>
        <taxon>Alphaproteobacteria</taxon>
        <taxon>Rhodobacterales</taxon>
        <taxon>Paracoccaceae</taxon>
        <taxon>Litorisediminicola</taxon>
    </lineage>
</organism>
<dbReference type="EMBL" id="JBHTMU010000005">
    <property type="protein sequence ID" value="MFD1341643.1"/>
    <property type="molecule type" value="Genomic_DNA"/>
</dbReference>
<evidence type="ECO:0000256" key="2">
    <source>
        <dbReference type="SAM" id="SignalP"/>
    </source>
</evidence>
<keyword evidence="2" id="KW-0732">Signal</keyword>
<feature type="chain" id="PRO_5046165321" evidence="2">
    <location>
        <begin position="20"/>
        <end position="65"/>
    </location>
</feature>
<comment type="caution">
    <text evidence="3">The sequence shown here is derived from an EMBL/GenBank/DDBJ whole genome shotgun (WGS) entry which is preliminary data.</text>
</comment>
<protein>
    <submittedName>
        <fullName evidence="3">Uncharacterized protein</fullName>
    </submittedName>
</protein>
<keyword evidence="1" id="KW-0472">Membrane</keyword>
<reference evidence="4" key="1">
    <citation type="journal article" date="2019" name="Int. J. Syst. Evol. Microbiol.">
        <title>The Global Catalogue of Microorganisms (GCM) 10K type strain sequencing project: providing services to taxonomists for standard genome sequencing and annotation.</title>
        <authorList>
            <consortium name="The Broad Institute Genomics Platform"/>
            <consortium name="The Broad Institute Genome Sequencing Center for Infectious Disease"/>
            <person name="Wu L."/>
            <person name="Ma J."/>
        </authorList>
    </citation>
    <scope>NUCLEOTIDE SEQUENCE [LARGE SCALE GENOMIC DNA]</scope>
    <source>
        <strain evidence="4">CCUG 62953</strain>
    </source>
</reference>
<keyword evidence="4" id="KW-1185">Reference proteome</keyword>
<keyword evidence="1" id="KW-0812">Transmembrane</keyword>
<name>A0ABW3ZG00_9RHOB</name>
<proteinExistence type="predicted"/>
<feature type="transmembrane region" description="Helical" evidence="1">
    <location>
        <begin position="47"/>
        <end position="64"/>
    </location>
</feature>
<evidence type="ECO:0000313" key="3">
    <source>
        <dbReference type="EMBL" id="MFD1341643.1"/>
    </source>
</evidence>
<feature type="signal peptide" evidence="2">
    <location>
        <begin position="1"/>
        <end position="19"/>
    </location>
</feature>
<keyword evidence="1" id="KW-1133">Transmembrane helix</keyword>
<evidence type="ECO:0000256" key="1">
    <source>
        <dbReference type="SAM" id="Phobius"/>
    </source>
</evidence>
<evidence type="ECO:0000313" key="4">
    <source>
        <dbReference type="Proteomes" id="UP001597135"/>
    </source>
</evidence>